<dbReference type="Pfam" id="PF01323">
    <property type="entry name" value="DSBA"/>
    <property type="match status" value="1"/>
</dbReference>
<dbReference type="GO" id="GO:0016853">
    <property type="term" value="F:isomerase activity"/>
    <property type="evidence" value="ECO:0007669"/>
    <property type="project" value="UniProtKB-KW"/>
</dbReference>
<dbReference type="InterPro" id="IPR001853">
    <property type="entry name" value="DSBA-like_thioredoxin_dom"/>
</dbReference>
<dbReference type="AlphaFoldDB" id="E6N708"/>
<evidence type="ECO:0000313" key="3">
    <source>
        <dbReference type="EMBL" id="BAJ50867.1"/>
    </source>
</evidence>
<organism evidence="2 4">
    <name type="scientific">Caldiarchaeum subterraneum</name>
    <dbReference type="NCBI Taxonomy" id="311458"/>
    <lineage>
        <taxon>Archaea</taxon>
        <taxon>Nitrososphaerota</taxon>
        <taxon>Candidatus Caldarchaeales</taxon>
        <taxon>Candidatus Caldarchaeaceae</taxon>
        <taxon>Candidatus Caldarchaeum</taxon>
    </lineage>
</organism>
<accession>E6N708</accession>
<keyword evidence="2" id="KW-0413">Isomerase</keyword>
<evidence type="ECO:0000313" key="2">
    <source>
        <dbReference type="EMBL" id="BAJ48077.1"/>
    </source>
</evidence>
<dbReference type="PANTHER" id="PTHR13887:SF41">
    <property type="entry name" value="THIOREDOXIN SUPERFAMILY PROTEIN"/>
    <property type="match status" value="1"/>
</dbReference>
<evidence type="ECO:0000259" key="1">
    <source>
        <dbReference type="Pfam" id="PF01323"/>
    </source>
</evidence>
<dbReference type="Proteomes" id="UP000008120">
    <property type="component" value="Chromosome"/>
</dbReference>
<reference evidence="2 4" key="2">
    <citation type="journal article" date="2011" name="Nucleic Acids Res.">
        <title>Insights into the evolution of Archaea and eukaryotic protein modifier systems revealed by the genome of a novel archaeal group.</title>
        <authorList>
            <person name="Nunoura T."/>
            <person name="Takaki Y."/>
            <person name="Kakuta J."/>
            <person name="Nishi S."/>
            <person name="Sugahara J."/>
            <person name="Kazama H."/>
            <person name="Chee G."/>
            <person name="Hattori M."/>
            <person name="Kanai A."/>
            <person name="Atomi H."/>
            <person name="Takai K."/>
            <person name="Takami H."/>
        </authorList>
    </citation>
    <scope>NUCLEOTIDE SEQUENCE [LARGE SCALE GENOMIC DNA]</scope>
</reference>
<dbReference type="Gene3D" id="3.40.30.10">
    <property type="entry name" value="Glutaredoxin"/>
    <property type="match status" value="1"/>
</dbReference>
<reference evidence="2 4" key="1">
    <citation type="journal article" date="2005" name="Environ. Microbiol.">
        <title>Genetic and functional properties of uncultivated thermophilic crenarchaeotes from a subsurface gold mine as revealed by analysis of genome fragments.</title>
        <authorList>
            <person name="Nunoura T."/>
            <person name="Hirayama H."/>
            <person name="Takami H."/>
            <person name="Oida H."/>
            <person name="Nishi S."/>
            <person name="Shimamura S."/>
            <person name="Suzuki Y."/>
            <person name="Inagaki F."/>
            <person name="Takai K."/>
            <person name="Nealson K.H."/>
            <person name="Horikoshi K."/>
        </authorList>
    </citation>
    <scope>NUCLEOTIDE SEQUENCE [LARGE SCALE GENOMIC DNA]</scope>
</reference>
<proteinExistence type="predicted"/>
<evidence type="ECO:0000313" key="4">
    <source>
        <dbReference type="Proteomes" id="UP000008120"/>
    </source>
</evidence>
<dbReference type="BioCyc" id="CCAL311458:G131R-1022-MONOMER"/>
<feature type="domain" description="DSBA-like thioredoxin" evidence="1">
    <location>
        <begin position="17"/>
        <end position="212"/>
    </location>
</feature>
<dbReference type="EMBL" id="BA000048">
    <property type="protein sequence ID" value="BAJ50867.1"/>
    <property type="molecule type" value="Genomic_DNA"/>
</dbReference>
<dbReference type="GO" id="GO:0016491">
    <property type="term" value="F:oxidoreductase activity"/>
    <property type="evidence" value="ECO:0007669"/>
    <property type="project" value="InterPro"/>
</dbReference>
<sequence>MQNPLNKGACSCMKVSVEFFHDVLCAWCYCLSPRMRRMVSKYPELEVVHRCFALAPRPESIEEIFGNKAKGKHEILNHWRAANLNDDEHRINADLMAARDFDYPYSMPGLRACKAAELQRGQSGHWDMFDRVQKAHLTECRNIADENVLIDCAKDIGLDADRFVSDFMSQTVLDLVWKDLREAAKLGVHAVPTLVINRRYAVVGAVQEDVLDLLFEQVVETGEVLTRVPGVVSIVGDGDGWRIT</sequence>
<protein>
    <submittedName>
        <fullName evidence="2">Dithiol-disulfide isomerase</fullName>
    </submittedName>
</protein>
<dbReference type="InterPro" id="IPR036249">
    <property type="entry name" value="Thioredoxin-like_sf"/>
</dbReference>
<dbReference type="SUPFAM" id="SSF52833">
    <property type="entry name" value="Thioredoxin-like"/>
    <property type="match status" value="1"/>
</dbReference>
<dbReference type="EMBL" id="AP011853">
    <property type="protein sequence ID" value="BAJ48077.1"/>
    <property type="molecule type" value="Genomic_DNA"/>
</dbReference>
<gene>
    <name evidence="3" type="ORF">CSUB_C1015</name>
    <name evidence="2" type="ORF">HGMM_F34A01C33</name>
</gene>
<name>E6N708_CALS0</name>
<dbReference type="KEGG" id="csu:CSUB_C1015"/>
<dbReference type="PANTHER" id="PTHR13887">
    <property type="entry name" value="GLUTATHIONE S-TRANSFERASE KAPPA"/>
    <property type="match status" value="1"/>
</dbReference>
<dbReference type="STRING" id="311458.CSUB_C1015"/>